<keyword evidence="3" id="KW-0731">Sigma factor</keyword>
<evidence type="ECO:0000256" key="4">
    <source>
        <dbReference type="ARBA" id="ARBA00023163"/>
    </source>
</evidence>
<dbReference type="SUPFAM" id="SSF88659">
    <property type="entry name" value="Sigma3 and sigma4 domains of RNA polymerase sigma factors"/>
    <property type="match status" value="1"/>
</dbReference>
<accession>A0A177L4T3</accession>
<keyword evidence="4" id="KW-0804">Transcription</keyword>
<dbReference type="InterPro" id="IPR014284">
    <property type="entry name" value="RNA_pol_sigma-70_dom"/>
</dbReference>
<comment type="caution">
    <text evidence="7">The sequence shown here is derived from an EMBL/GenBank/DDBJ whole genome shotgun (WGS) entry which is preliminary data.</text>
</comment>
<evidence type="ECO:0000259" key="5">
    <source>
        <dbReference type="Pfam" id="PF04542"/>
    </source>
</evidence>
<dbReference type="NCBIfam" id="TIGR02937">
    <property type="entry name" value="sigma70-ECF"/>
    <property type="match status" value="1"/>
</dbReference>
<dbReference type="InterPro" id="IPR013249">
    <property type="entry name" value="RNA_pol_sigma70_r4_t2"/>
</dbReference>
<dbReference type="SUPFAM" id="SSF88946">
    <property type="entry name" value="Sigma2 domain of RNA polymerase sigma factors"/>
    <property type="match status" value="1"/>
</dbReference>
<organism evidence="7 8">
    <name type="scientific">Domibacillus aminovorans</name>
    <dbReference type="NCBI Taxonomy" id="29332"/>
    <lineage>
        <taxon>Bacteria</taxon>
        <taxon>Bacillati</taxon>
        <taxon>Bacillota</taxon>
        <taxon>Bacilli</taxon>
        <taxon>Bacillales</taxon>
        <taxon>Bacillaceae</taxon>
        <taxon>Domibacillus</taxon>
    </lineage>
</organism>
<keyword evidence="8" id="KW-1185">Reference proteome</keyword>
<feature type="domain" description="RNA polymerase sigma-70 region 2" evidence="5">
    <location>
        <begin position="26"/>
        <end position="92"/>
    </location>
</feature>
<dbReference type="InterPro" id="IPR013324">
    <property type="entry name" value="RNA_pol_sigma_r3/r4-like"/>
</dbReference>
<dbReference type="GO" id="GO:0006352">
    <property type="term" value="P:DNA-templated transcription initiation"/>
    <property type="evidence" value="ECO:0007669"/>
    <property type="project" value="InterPro"/>
</dbReference>
<dbReference type="GO" id="GO:0016987">
    <property type="term" value="F:sigma factor activity"/>
    <property type="evidence" value="ECO:0007669"/>
    <property type="project" value="UniProtKB-KW"/>
</dbReference>
<comment type="similarity">
    <text evidence="1">Belongs to the sigma-70 factor family. ECF subfamily.</text>
</comment>
<evidence type="ECO:0000256" key="1">
    <source>
        <dbReference type="ARBA" id="ARBA00010641"/>
    </source>
</evidence>
<dbReference type="Gene3D" id="1.10.10.10">
    <property type="entry name" value="Winged helix-like DNA-binding domain superfamily/Winged helix DNA-binding domain"/>
    <property type="match status" value="1"/>
</dbReference>
<evidence type="ECO:0000256" key="2">
    <source>
        <dbReference type="ARBA" id="ARBA00023015"/>
    </source>
</evidence>
<dbReference type="Pfam" id="PF04542">
    <property type="entry name" value="Sigma70_r2"/>
    <property type="match status" value="1"/>
</dbReference>
<evidence type="ECO:0000259" key="6">
    <source>
        <dbReference type="Pfam" id="PF08281"/>
    </source>
</evidence>
<feature type="domain" description="RNA polymerase sigma factor 70 region 4 type 2" evidence="6">
    <location>
        <begin position="115"/>
        <end position="167"/>
    </location>
</feature>
<dbReference type="AlphaFoldDB" id="A0A177L4T3"/>
<reference evidence="7 8" key="1">
    <citation type="submission" date="2016-01" db="EMBL/GenBank/DDBJ databases">
        <title>Investigation of taxonomic status of Bacillus aminovorans.</title>
        <authorList>
            <person name="Verma A."/>
            <person name="Pal Y."/>
            <person name="Krishnamurthi S."/>
        </authorList>
    </citation>
    <scope>NUCLEOTIDE SEQUENCE [LARGE SCALE GENOMIC DNA]</scope>
    <source>
        <strain evidence="7 8">DSM 1314</strain>
    </source>
</reference>
<dbReference type="PANTHER" id="PTHR43133:SF62">
    <property type="entry name" value="RNA POLYMERASE SIGMA FACTOR SIGZ"/>
    <property type="match status" value="1"/>
</dbReference>
<dbReference type="InterPro" id="IPR039425">
    <property type="entry name" value="RNA_pol_sigma-70-like"/>
</dbReference>
<gene>
    <name evidence="7" type="ORF">AWH49_02765</name>
</gene>
<proteinExistence type="inferred from homology"/>
<dbReference type="CDD" id="cd06171">
    <property type="entry name" value="Sigma70_r4"/>
    <property type="match status" value="1"/>
</dbReference>
<dbReference type="InterPro" id="IPR013325">
    <property type="entry name" value="RNA_pol_sigma_r2"/>
</dbReference>
<dbReference type="Proteomes" id="UP000076935">
    <property type="component" value="Unassembled WGS sequence"/>
</dbReference>
<dbReference type="RefSeq" id="WP_063965914.1">
    <property type="nucleotide sequence ID" value="NZ_JBCNAN010000009.1"/>
</dbReference>
<evidence type="ECO:0000313" key="8">
    <source>
        <dbReference type="Proteomes" id="UP000076935"/>
    </source>
</evidence>
<protein>
    <submittedName>
        <fullName evidence="7">RNA polymerase subunit sigma-70</fullName>
    </submittedName>
</protein>
<dbReference type="STRING" id="29332.AWH48_00610"/>
<dbReference type="InterPro" id="IPR036388">
    <property type="entry name" value="WH-like_DNA-bd_sf"/>
</dbReference>
<dbReference type="Gene3D" id="1.10.1740.10">
    <property type="match status" value="1"/>
</dbReference>
<dbReference type="PANTHER" id="PTHR43133">
    <property type="entry name" value="RNA POLYMERASE ECF-TYPE SIGMA FACTO"/>
    <property type="match status" value="1"/>
</dbReference>
<dbReference type="Pfam" id="PF08281">
    <property type="entry name" value="Sigma70_r4_2"/>
    <property type="match status" value="1"/>
</dbReference>
<evidence type="ECO:0000313" key="7">
    <source>
        <dbReference type="EMBL" id="OAH60689.1"/>
    </source>
</evidence>
<dbReference type="InterPro" id="IPR007627">
    <property type="entry name" value="RNA_pol_sigma70_r2"/>
</dbReference>
<sequence>MILIEREDELMIAYQNGDDDALGGIYNLLKQPLYSFIFRYTRDEQLSIDIVQDSFVKLQRYKHYYDPSKGKLKPYLFQIAYRLMIAKLNRRKKLRTYLPFLTPIGKEEFHHADRMTIREAVAKLPDIQRAVILLFYYHDMTQKDMAEILDIPIGTVKSRLHKAIQRLKEEWERDDDETRSL</sequence>
<dbReference type="GO" id="GO:0003677">
    <property type="term" value="F:DNA binding"/>
    <property type="evidence" value="ECO:0007669"/>
    <property type="project" value="InterPro"/>
</dbReference>
<keyword evidence="2" id="KW-0805">Transcription regulation</keyword>
<dbReference type="EMBL" id="LQWY01000034">
    <property type="protein sequence ID" value="OAH60689.1"/>
    <property type="molecule type" value="Genomic_DNA"/>
</dbReference>
<evidence type="ECO:0000256" key="3">
    <source>
        <dbReference type="ARBA" id="ARBA00023082"/>
    </source>
</evidence>
<name>A0A177L4T3_9BACI</name>